<reference evidence="2" key="1">
    <citation type="submission" date="2020-03" db="EMBL/GenBank/DDBJ databases">
        <authorList>
            <person name="Weist P."/>
        </authorList>
    </citation>
    <scope>NUCLEOTIDE SEQUENCE</scope>
</reference>
<dbReference type="EMBL" id="CADEAL010000768">
    <property type="protein sequence ID" value="CAB1424954.1"/>
    <property type="molecule type" value="Genomic_DNA"/>
</dbReference>
<feature type="region of interest" description="Disordered" evidence="1">
    <location>
        <begin position="65"/>
        <end position="86"/>
    </location>
</feature>
<evidence type="ECO:0000313" key="2">
    <source>
        <dbReference type="EMBL" id="CAB1424954.1"/>
    </source>
</evidence>
<evidence type="ECO:0000256" key="1">
    <source>
        <dbReference type="SAM" id="MobiDB-lite"/>
    </source>
</evidence>
<accession>A0A9N7YI17</accession>
<name>A0A9N7YI17_PLEPL</name>
<organism evidence="2 3">
    <name type="scientific">Pleuronectes platessa</name>
    <name type="common">European plaice</name>
    <dbReference type="NCBI Taxonomy" id="8262"/>
    <lineage>
        <taxon>Eukaryota</taxon>
        <taxon>Metazoa</taxon>
        <taxon>Chordata</taxon>
        <taxon>Craniata</taxon>
        <taxon>Vertebrata</taxon>
        <taxon>Euteleostomi</taxon>
        <taxon>Actinopterygii</taxon>
        <taxon>Neopterygii</taxon>
        <taxon>Teleostei</taxon>
        <taxon>Neoteleostei</taxon>
        <taxon>Acanthomorphata</taxon>
        <taxon>Carangaria</taxon>
        <taxon>Pleuronectiformes</taxon>
        <taxon>Pleuronectoidei</taxon>
        <taxon>Pleuronectidae</taxon>
        <taxon>Pleuronectes</taxon>
    </lineage>
</organism>
<dbReference type="AlphaFoldDB" id="A0A9N7YI17"/>
<protein>
    <submittedName>
        <fullName evidence="2">Uncharacterized protein</fullName>
    </submittedName>
</protein>
<comment type="caution">
    <text evidence="2">The sequence shown here is derived from an EMBL/GenBank/DDBJ whole genome shotgun (WGS) entry which is preliminary data.</text>
</comment>
<dbReference type="Proteomes" id="UP001153269">
    <property type="component" value="Unassembled WGS sequence"/>
</dbReference>
<proteinExistence type="predicted"/>
<feature type="compositionally biased region" description="Basic and acidic residues" evidence="1">
    <location>
        <begin position="65"/>
        <end position="82"/>
    </location>
</feature>
<sequence length="101" mass="11256">MPSLWPLMSQDPAAGTDSNVTALSFRRGRDEGITRKLDSLTRREVESQNFKQLLRRQGQLGWEREAGQAEDGWARGEKKTDGCDGFEVTVDEGKETEAGVN</sequence>
<keyword evidence="3" id="KW-1185">Reference proteome</keyword>
<evidence type="ECO:0000313" key="3">
    <source>
        <dbReference type="Proteomes" id="UP001153269"/>
    </source>
</evidence>
<gene>
    <name evidence="2" type="ORF">PLEPLA_LOCUS12883</name>
</gene>